<evidence type="ECO:0000256" key="3">
    <source>
        <dbReference type="ARBA" id="ARBA00022840"/>
    </source>
</evidence>
<feature type="non-terminal residue" evidence="5">
    <location>
        <position position="1"/>
    </location>
</feature>
<accession>A0A4P9WB70</accession>
<keyword evidence="3" id="KW-0067">ATP-binding</keyword>
<dbReference type="GO" id="GO:0016787">
    <property type="term" value="F:hydrolase activity"/>
    <property type="evidence" value="ECO:0007669"/>
    <property type="project" value="UniProtKB-KW"/>
</dbReference>
<sequence>FIKIPSWRETKDDLGKDGKQLVEICDLEEETVRLDFSEPERNLDAKIQMDFDEIASTSPSPSKFSFLLQTSLTLTATQPELLRIFNEDYYLLSSLKATRSEDRSITTMVFSQFNKMLDLVETALDANGFARKYVRYHGKMPQKARNESVRRLFNDPEVTVILLTLKCGGMGLNLTAASMCVVGWEEEIGMAPLSM</sequence>
<evidence type="ECO:0000259" key="4">
    <source>
        <dbReference type="PROSITE" id="PS51194"/>
    </source>
</evidence>
<feature type="domain" description="Helicase C-terminal" evidence="4">
    <location>
        <begin position="90"/>
        <end position="195"/>
    </location>
</feature>
<dbReference type="InterPro" id="IPR049730">
    <property type="entry name" value="SNF2/RAD54-like_C"/>
</dbReference>
<dbReference type="GO" id="GO:0008094">
    <property type="term" value="F:ATP-dependent activity, acting on DNA"/>
    <property type="evidence" value="ECO:0007669"/>
    <property type="project" value="TreeGrafter"/>
</dbReference>
<dbReference type="EMBL" id="KZ996746">
    <property type="protein sequence ID" value="RKO88398.1"/>
    <property type="molecule type" value="Genomic_DNA"/>
</dbReference>
<dbReference type="AlphaFoldDB" id="A0A4P9WB70"/>
<dbReference type="InterPro" id="IPR027417">
    <property type="entry name" value="P-loop_NTPase"/>
</dbReference>
<keyword evidence="6" id="KW-1185">Reference proteome</keyword>
<evidence type="ECO:0000313" key="5">
    <source>
        <dbReference type="EMBL" id="RKO88398.1"/>
    </source>
</evidence>
<proteinExistence type="predicted"/>
<dbReference type="InterPro" id="IPR050628">
    <property type="entry name" value="SNF2_RAD54_helicase_TF"/>
</dbReference>
<organism evidence="5 6">
    <name type="scientific">Blyttiomyces helicus</name>
    <dbReference type="NCBI Taxonomy" id="388810"/>
    <lineage>
        <taxon>Eukaryota</taxon>
        <taxon>Fungi</taxon>
        <taxon>Fungi incertae sedis</taxon>
        <taxon>Chytridiomycota</taxon>
        <taxon>Chytridiomycota incertae sedis</taxon>
        <taxon>Chytridiomycetes</taxon>
        <taxon>Chytridiomycetes incertae sedis</taxon>
        <taxon>Blyttiomyces</taxon>
    </lineage>
</organism>
<name>A0A4P9WB70_9FUNG</name>
<dbReference type="Proteomes" id="UP000269721">
    <property type="component" value="Unassembled WGS sequence"/>
</dbReference>
<protein>
    <submittedName>
        <fullName evidence="5">P-loop containing nucleoside triphosphate hydrolase protein</fullName>
    </submittedName>
</protein>
<dbReference type="Gene3D" id="3.40.50.300">
    <property type="entry name" value="P-loop containing nucleotide triphosphate hydrolases"/>
    <property type="match status" value="1"/>
</dbReference>
<dbReference type="OrthoDB" id="448448at2759"/>
<dbReference type="GO" id="GO:0005524">
    <property type="term" value="F:ATP binding"/>
    <property type="evidence" value="ECO:0007669"/>
    <property type="project" value="UniProtKB-KW"/>
</dbReference>
<reference evidence="6" key="1">
    <citation type="journal article" date="2018" name="Nat. Microbiol.">
        <title>Leveraging single-cell genomics to expand the fungal tree of life.</title>
        <authorList>
            <person name="Ahrendt S.R."/>
            <person name="Quandt C.A."/>
            <person name="Ciobanu D."/>
            <person name="Clum A."/>
            <person name="Salamov A."/>
            <person name="Andreopoulos B."/>
            <person name="Cheng J.F."/>
            <person name="Woyke T."/>
            <person name="Pelin A."/>
            <person name="Henrissat B."/>
            <person name="Reynolds N.K."/>
            <person name="Benny G.L."/>
            <person name="Smith M.E."/>
            <person name="James T.Y."/>
            <person name="Grigoriev I.V."/>
        </authorList>
    </citation>
    <scope>NUCLEOTIDE SEQUENCE [LARGE SCALE GENOMIC DNA]</scope>
</reference>
<evidence type="ECO:0000256" key="1">
    <source>
        <dbReference type="ARBA" id="ARBA00022741"/>
    </source>
</evidence>
<dbReference type="GO" id="GO:0006281">
    <property type="term" value="P:DNA repair"/>
    <property type="evidence" value="ECO:0007669"/>
    <property type="project" value="TreeGrafter"/>
</dbReference>
<evidence type="ECO:0000313" key="6">
    <source>
        <dbReference type="Proteomes" id="UP000269721"/>
    </source>
</evidence>
<dbReference type="Pfam" id="PF00271">
    <property type="entry name" value="Helicase_C"/>
    <property type="match status" value="1"/>
</dbReference>
<evidence type="ECO:0000256" key="2">
    <source>
        <dbReference type="ARBA" id="ARBA00022801"/>
    </source>
</evidence>
<dbReference type="GO" id="GO:0005634">
    <property type="term" value="C:nucleus"/>
    <property type="evidence" value="ECO:0007669"/>
    <property type="project" value="TreeGrafter"/>
</dbReference>
<dbReference type="InterPro" id="IPR001650">
    <property type="entry name" value="Helicase_C-like"/>
</dbReference>
<dbReference type="PANTHER" id="PTHR45626">
    <property type="entry name" value="TRANSCRIPTION TERMINATION FACTOR 2-RELATED"/>
    <property type="match status" value="1"/>
</dbReference>
<dbReference type="PROSITE" id="PS51194">
    <property type="entry name" value="HELICASE_CTER"/>
    <property type="match status" value="1"/>
</dbReference>
<keyword evidence="1" id="KW-0547">Nucleotide-binding</keyword>
<keyword evidence="2 5" id="KW-0378">Hydrolase</keyword>
<dbReference type="CDD" id="cd18793">
    <property type="entry name" value="SF2_C_SNF"/>
    <property type="match status" value="1"/>
</dbReference>
<dbReference type="SUPFAM" id="SSF52540">
    <property type="entry name" value="P-loop containing nucleoside triphosphate hydrolases"/>
    <property type="match status" value="1"/>
</dbReference>
<gene>
    <name evidence="5" type="ORF">BDK51DRAFT_27314</name>
</gene>